<organism evidence="1">
    <name type="scientific">Gallibacterium anatis</name>
    <dbReference type="NCBI Taxonomy" id="750"/>
    <lineage>
        <taxon>Bacteria</taxon>
        <taxon>Pseudomonadati</taxon>
        <taxon>Pseudomonadota</taxon>
        <taxon>Gammaproteobacteria</taxon>
        <taxon>Pasteurellales</taxon>
        <taxon>Pasteurellaceae</taxon>
        <taxon>Gallibacterium</taxon>
    </lineage>
</organism>
<dbReference type="EMBL" id="JADION010000036">
    <property type="protein sequence ID" value="MBF4102884.1"/>
    <property type="molecule type" value="Genomic_DNA"/>
</dbReference>
<comment type="caution">
    <text evidence="1">The sequence shown here is derived from an EMBL/GenBank/DDBJ whole genome shotgun (WGS) entry which is preliminary data.</text>
</comment>
<sequence>MLFGGQGNDTFVFARGDGIDVIKVEEQGNAISLAFLRKLIMINYGLVVLKMT</sequence>
<gene>
    <name evidence="1" type="ORF">INT80_11335</name>
</gene>
<dbReference type="AlphaFoldDB" id="A0A930UXE4"/>
<protein>
    <submittedName>
        <fullName evidence="1">Uncharacterized protein</fullName>
    </submittedName>
</protein>
<name>A0A930UXE4_9PAST</name>
<proteinExistence type="predicted"/>
<dbReference type="SUPFAM" id="SSF51120">
    <property type="entry name" value="beta-Roll"/>
    <property type="match status" value="1"/>
</dbReference>
<dbReference type="InterPro" id="IPR011049">
    <property type="entry name" value="Serralysin-like_metalloprot_C"/>
</dbReference>
<accession>A0A930UXE4</accession>
<evidence type="ECO:0000313" key="1">
    <source>
        <dbReference type="EMBL" id="MBF4102884.1"/>
    </source>
</evidence>
<reference evidence="1" key="1">
    <citation type="submission" date="2020-11" db="EMBL/GenBank/DDBJ databases">
        <title>Gallibacterium anatis 1637, full genome, WGS.</title>
        <authorList>
            <person name="Laishevtcev A.I."/>
            <person name="Yakimova E.A."/>
            <person name="Petkovich D."/>
            <person name="Stepanova T.V."/>
            <person name="Kalendr R.S."/>
            <person name="Rubalsky E.O."/>
            <person name="Zulkarneev E.R."/>
            <person name="Aleshkin A.V."/>
        </authorList>
    </citation>
    <scope>NUCLEOTIDE SEQUENCE</scope>
    <source>
        <strain evidence="1">1637</strain>
    </source>
</reference>